<name>A0ABR1S6U2_9PEZI</name>
<comment type="caution">
    <text evidence="3">The sequence shown here is derived from an EMBL/GenBank/DDBJ whole genome shotgun (WGS) entry which is preliminary data.</text>
</comment>
<evidence type="ECO:0000256" key="1">
    <source>
        <dbReference type="SAM" id="MobiDB-lite"/>
    </source>
</evidence>
<feature type="compositionally biased region" description="Gly residues" evidence="1">
    <location>
        <begin position="67"/>
        <end position="81"/>
    </location>
</feature>
<keyword evidence="2" id="KW-0732">Signal</keyword>
<keyword evidence="4" id="KW-1185">Reference proteome</keyword>
<accession>A0ABR1S6U2</accession>
<feature type="chain" id="PRO_5046184404" evidence="2">
    <location>
        <begin position="20"/>
        <end position="180"/>
    </location>
</feature>
<evidence type="ECO:0000256" key="2">
    <source>
        <dbReference type="SAM" id="SignalP"/>
    </source>
</evidence>
<dbReference type="Proteomes" id="UP001396898">
    <property type="component" value="Unassembled WGS sequence"/>
</dbReference>
<feature type="compositionally biased region" description="Low complexity" evidence="1">
    <location>
        <begin position="82"/>
        <end position="93"/>
    </location>
</feature>
<gene>
    <name evidence="3" type="ORF">PG991_004606</name>
</gene>
<evidence type="ECO:0000313" key="3">
    <source>
        <dbReference type="EMBL" id="KAK8027550.1"/>
    </source>
</evidence>
<feature type="signal peptide" evidence="2">
    <location>
        <begin position="1"/>
        <end position="19"/>
    </location>
</feature>
<feature type="compositionally biased region" description="Polar residues" evidence="1">
    <location>
        <begin position="133"/>
        <end position="152"/>
    </location>
</feature>
<sequence>MTRLLHVLLAGSLVQVGLAVPAAADDPTTPPVVPVVPLPTLSLPTLSLPTLSLPTLSLPPVVVPTGKGKGFPTGKGKGFPTGKGKVTPTGKGKTTLEKRQAPTGKGSAPPPPPTGKGKGPTPTGLVDLPSISPPTINLSPLLNADTTKQPCSKASAPPPVVPTGKATPTGAPVVPTGKRF</sequence>
<reference evidence="3 4" key="1">
    <citation type="submission" date="2023-01" db="EMBL/GenBank/DDBJ databases">
        <title>Analysis of 21 Apiospora genomes using comparative genomics revels a genus with tremendous synthesis potential of carbohydrate active enzymes and secondary metabolites.</title>
        <authorList>
            <person name="Sorensen T."/>
        </authorList>
    </citation>
    <scope>NUCLEOTIDE SEQUENCE [LARGE SCALE GENOMIC DNA]</scope>
    <source>
        <strain evidence="3 4">CBS 20057</strain>
    </source>
</reference>
<organism evidence="3 4">
    <name type="scientific">Apiospora marii</name>
    <dbReference type="NCBI Taxonomy" id="335849"/>
    <lineage>
        <taxon>Eukaryota</taxon>
        <taxon>Fungi</taxon>
        <taxon>Dikarya</taxon>
        <taxon>Ascomycota</taxon>
        <taxon>Pezizomycotina</taxon>
        <taxon>Sordariomycetes</taxon>
        <taxon>Xylariomycetidae</taxon>
        <taxon>Amphisphaeriales</taxon>
        <taxon>Apiosporaceae</taxon>
        <taxon>Apiospora</taxon>
    </lineage>
</organism>
<evidence type="ECO:0000313" key="4">
    <source>
        <dbReference type="Proteomes" id="UP001396898"/>
    </source>
</evidence>
<dbReference type="EMBL" id="JAQQWI010000007">
    <property type="protein sequence ID" value="KAK8027550.1"/>
    <property type="molecule type" value="Genomic_DNA"/>
</dbReference>
<protein>
    <submittedName>
        <fullName evidence="3">Uncharacterized protein</fullName>
    </submittedName>
</protein>
<feature type="region of interest" description="Disordered" evidence="1">
    <location>
        <begin position="65"/>
        <end position="180"/>
    </location>
</feature>
<proteinExistence type="predicted"/>